<dbReference type="EMBL" id="CP036290">
    <property type="protein sequence ID" value="QDU84352.1"/>
    <property type="molecule type" value="Genomic_DNA"/>
</dbReference>
<dbReference type="AlphaFoldDB" id="A0A518CYT6"/>
<sequence>MLPLPLPVDLAAAAHELRAAPRQAGEPLRVVCTSMLWDGKGQHVLLDAVGRARAEART</sequence>
<dbReference type="Proteomes" id="UP000319342">
    <property type="component" value="Chromosome"/>
</dbReference>
<accession>A0A518CYT6</accession>
<gene>
    <name evidence="1" type="ORF">Pla163_14590</name>
</gene>
<keyword evidence="2" id="KW-1185">Reference proteome</keyword>
<protein>
    <submittedName>
        <fullName evidence="1">Uncharacterized protein</fullName>
    </submittedName>
</protein>
<organism evidence="1 2">
    <name type="scientific">Rohdeia mirabilis</name>
    <dbReference type="NCBI Taxonomy" id="2528008"/>
    <lineage>
        <taxon>Bacteria</taxon>
        <taxon>Pseudomonadati</taxon>
        <taxon>Planctomycetota</taxon>
        <taxon>Planctomycetia</taxon>
        <taxon>Planctomycetia incertae sedis</taxon>
        <taxon>Rohdeia</taxon>
    </lineage>
</organism>
<proteinExistence type="predicted"/>
<evidence type="ECO:0000313" key="2">
    <source>
        <dbReference type="Proteomes" id="UP000319342"/>
    </source>
</evidence>
<evidence type="ECO:0000313" key="1">
    <source>
        <dbReference type="EMBL" id="QDU84352.1"/>
    </source>
</evidence>
<dbReference type="RefSeq" id="WP_419186413.1">
    <property type="nucleotide sequence ID" value="NZ_CP036290.1"/>
</dbReference>
<reference evidence="1 2" key="1">
    <citation type="submission" date="2019-02" db="EMBL/GenBank/DDBJ databases">
        <title>Deep-cultivation of Planctomycetes and their phenomic and genomic characterization uncovers novel biology.</title>
        <authorList>
            <person name="Wiegand S."/>
            <person name="Jogler M."/>
            <person name="Boedeker C."/>
            <person name="Pinto D."/>
            <person name="Vollmers J."/>
            <person name="Rivas-Marin E."/>
            <person name="Kohn T."/>
            <person name="Peeters S.H."/>
            <person name="Heuer A."/>
            <person name="Rast P."/>
            <person name="Oberbeckmann S."/>
            <person name="Bunk B."/>
            <person name="Jeske O."/>
            <person name="Meyerdierks A."/>
            <person name="Storesund J.E."/>
            <person name="Kallscheuer N."/>
            <person name="Luecker S."/>
            <person name="Lage O.M."/>
            <person name="Pohl T."/>
            <person name="Merkel B.J."/>
            <person name="Hornburger P."/>
            <person name="Mueller R.-W."/>
            <person name="Bruemmer F."/>
            <person name="Labrenz M."/>
            <person name="Spormann A.M."/>
            <person name="Op den Camp H."/>
            <person name="Overmann J."/>
            <person name="Amann R."/>
            <person name="Jetten M.S.M."/>
            <person name="Mascher T."/>
            <person name="Medema M.H."/>
            <person name="Devos D.P."/>
            <person name="Kaster A.-K."/>
            <person name="Ovreas L."/>
            <person name="Rohde M."/>
            <person name="Galperin M.Y."/>
            <person name="Jogler C."/>
        </authorList>
    </citation>
    <scope>NUCLEOTIDE SEQUENCE [LARGE SCALE GENOMIC DNA]</scope>
    <source>
        <strain evidence="1 2">Pla163</strain>
    </source>
</reference>
<name>A0A518CYT6_9BACT</name>